<proteinExistence type="predicted"/>
<gene>
    <name evidence="1" type="ORF">SCABRO_02393</name>
</gene>
<reference evidence="1 2" key="1">
    <citation type="submission" date="2014-10" db="EMBL/GenBank/DDBJ databases">
        <title>Draft genome of anammox bacterium scalindua brodae, obtained using differential coverage binning of sequence data from two enrichment reactors.</title>
        <authorList>
            <person name="Speth D.R."/>
            <person name="Russ L."/>
            <person name="Kartal B."/>
            <person name="Op den Camp H.J."/>
            <person name="Dutilh B.E."/>
            <person name="Jetten M.S."/>
        </authorList>
    </citation>
    <scope>NUCLEOTIDE SEQUENCE [LARGE SCALE GENOMIC DNA]</scope>
    <source>
        <strain evidence="1">RU1</strain>
    </source>
</reference>
<dbReference type="AlphaFoldDB" id="A0A0B0EFJ9"/>
<organism evidence="1 2">
    <name type="scientific">Candidatus Scalindua brodae</name>
    <dbReference type="NCBI Taxonomy" id="237368"/>
    <lineage>
        <taxon>Bacteria</taxon>
        <taxon>Pseudomonadati</taxon>
        <taxon>Planctomycetota</taxon>
        <taxon>Candidatus Brocadiia</taxon>
        <taxon>Candidatus Brocadiales</taxon>
        <taxon>Candidatus Scalinduaceae</taxon>
        <taxon>Candidatus Scalindua</taxon>
    </lineage>
</organism>
<dbReference type="Proteomes" id="UP000030652">
    <property type="component" value="Unassembled WGS sequence"/>
</dbReference>
<accession>A0A0B0EFJ9</accession>
<dbReference type="EMBL" id="JRYO01000169">
    <property type="protein sequence ID" value="KHE91867.1"/>
    <property type="molecule type" value="Genomic_DNA"/>
</dbReference>
<evidence type="ECO:0000313" key="1">
    <source>
        <dbReference type="EMBL" id="KHE91867.1"/>
    </source>
</evidence>
<sequence length="71" mass="8254">MKKPKESFVNPGKDAQLDSTDHDEILKGFDKKRRNFLKKLLISTAYVTPAILTLSIRDLEAKKKKPTRRKR</sequence>
<name>A0A0B0EFJ9_9BACT</name>
<protein>
    <submittedName>
        <fullName evidence="1">Uncharacterized protein</fullName>
    </submittedName>
</protein>
<evidence type="ECO:0000313" key="2">
    <source>
        <dbReference type="Proteomes" id="UP000030652"/>
    </source>
</evidence>
<comment type="caution">
    <text evidence="1">The sequence shown here is derived from an EMBL/GenBank/DDBJ whole genome shotgun (WGS) entry which is preliminary data.</text>
</comment>